<feature type="transmembrane region" description="Helical" evidence="7">
    <location>
        <begin position="256"/>
        <end position="281"/>
    </location>
</feature>
<evidence type="ECO:0000259" key="8">
    <source>
        <dbReference type="PROSITE" id="PS50928"/>
    </source>
</evidence>
<feature type="transmembrane region" description="Helical" evidence="7">
    <location>
        <begin position="102"/>
        <end position="122"/>
    </location>
</feature>
<dbReference type="InterPro" id="IPR000515">
    <property type="entry name" value="MetI-like"/>
</dbReference>
<dbReference type="PANTHER" id="PTHR30193:SF41">
    <property type="entry name" value="DIACETYLCHITOBIOSE UPTAKE SYSTEM PERMEASE PROTEIN NGCF"/>
    <property type="match status" value="1"/>
</dbReference>
<dbReference type="Pfam" id="PF00528">
    <property type="entry name" value="BPD_transp_1"/>
    <property type="match status" value="1"/>
</dbReference>
<dbReference type="EMBL" id="BJYK01000014">
    <property type="protein sequence ID" value="GEN81611.1"/>
    <property type="molecule type" value="Genomic_DNA"/>
</dbReference>
<evidence type="ECO:0000256" key="5">
    <source>
        <dbReference type="ARBA" id="ARBA00022989"/>
    </source>
</evidence>
<evidence type="ECO:0000313" key="10">
    <source>
        <dbReference type="Proteomes" id="UP000321484"/>
    </source>
</evidence>
<evidence type="ECO:0000256" key="2">
    <source>
        <dbReference type="ARBA" id="ARBA00022448"/>
    </source>
</evidence>
<dbReference type="PANTHER" id="PTHR30193">
    <property type="entry name" value="ABC TRANSPORTER PERMEASE PROTEIN"/>
    <property type="match status" value="1"/>
</dbReference>
<dbReference type="Gene3D" id="1.10.3720.10">
    <property type="entry name" value="MetI-like"/>
    <property type="match status" value="1"/>
</dbReference>
<keyword evidence="10" id="KW-1185">Reference proteome</keyword>
<dbReference type="CDD" id="cd06261">
    <property type="entry name" value="TM_PBP2"/>
    <property type="match status" value="1"/>
</dbReference>
<feature type="transmembrane region" description="Helical" evidence="7">
    <location>
        <begin position="152"/>
        <end position="172"/>
    </location>
</feature>
<keyword evidence="6 7" id="KW-0472">Membrane</keyword>
<dbReference type="InterPro" id="IPR035906">
    <property type="entry name" value="MetI-like_sf"/>
</dbReference>
<dbReference type="AlphaFoldDB" id="A0A511Z2D0"/>
<keyword evidence="5 7" id="KW-1133">Transmembrane helix</keyword>
<keyword evidence="4 7" id="KW-0812">Transmembrane</keyword>
<reference evidence="9 10" key="1">
    <citation type="submission" date="2019-07" db="EMBL/GenBank/DDBJ databases">
        <title>Whole genome shotgun sequence of Actinotalea fermentans NBRC 105374.</title>
        <authorList>
            <person name="Hosoyama A."/>
            <person name="Uohara A."/>
            <person name="Ohji S."/>
            <person name="Ichikawa N."/>
        </authorList>
    </citation>
    <scope>NUCLEOTIDE SEQUENCE [LARGE SCALE GENOMIC DNA]</scope>
    <source>
        <strain evidence="9 10">NBRC 105374</strain>
    </source>
</reference>
<dbReference type="Proteomes" id="UP000321484">
    <property type="component" value="Unassembled WGS sequence"/>
</dbReference>
<dbReference type="GO" id="GO:0005886">
    <property type="term" value="C:plasma membrane"/>
    <property type="evidence" value="ECO:0007669"/>
    <property type="project" value="UniProtKB-SubCell"/>
</dbReference>
<dbReference type="PROSITE" id="PS50928">
    <property type="entry name" value="ABC_TM1"/>
    <property type="match status" value="1"/>
</dbReference>
<evidence type="ECO:0000256" key="4">
    <source>
        <dbReference type="ARBA" id="ARBA00022692"/>
    </source>
</evidence>
<keyword evidence="2 7" id="KW-0813">Transport</keyword>
<comment type="subcellular location">
    <subcellularLocation>
        <location evidence="1 7">Cell membrane</location>
        <topology evidence="1 7">Multi-pass membrane protein</topology>
    </subcellularLocation>
</comment>
<dbReference type="OrthoDB" id="9805974at2"/>
<dbReference type="RefSeq" id="WP_034243575.1">
    <property type="nucleotide sequence ID" value="NZ_BJYK01000014.1"/>
</dbReference>
<keyword evidence="3" id="KW-1003">Cell membrane</keyword>
<feature type="transmembrane region" description="Helical" evidence="7">
    <location>
        <begin position="7"/>
        <end position="32"/>
    </location>
</feature>
<name>A0A511Z2D0_9CELL</name>
<gene>
    <name evidence="9" type="ORF">AFE02nite_33450</name>
</gene>
<dbReference type="InterPro" id="IPR051393">
    <property type="entry name" value="ABC_transporter_permease"/>
</dbReference>
<accession>A0A511Z2D0</accession>
<proteinExistence type="inferred from homology"/>
<comment type="similarity">
    <text evidence="7">Belongs to the binding-protein-dependent transport system permease family.</text>
</comment>
<sequence length="286" mass="31447">MASRRNIALYLVPAVALVTVFLVLPLVVVAILSTTRWVGVGTPEPVGFDNFSHLLTDPAFRRALANTVLWVVVGTVVHTPLCVLVALVVARRPRGWRFFRTAFFVPNVISATALALLWYFVFHVSLGPLNTLLRAAGLDDWARAWLSDPSTALGATMTPWVVYVGFGMVLFLTQISTIPREYYEAAQLDGASGLRQDLHITIPLIRRAIALQVLFVVGYALRSFEYPFIMTSGGPADSTMTLSLYIYRQMMTANQYGLSMAAGVVTLVVGIVLTALIFLGLRRAER</sequence>
<dbReference type="SUPFAM" id="SSF161098">
    <property type="entry name" value="MetI-like"/>
    <property type="match status" value="1"/>
</dbReference>
<organism evidence="9 10">
    <name type="scientific">Actinotalea fermentans</name>
    <dbReference type="NCBI Taxonomy" id="43671"/>
    <lineage>
        <taxon>Bacteria</taxon>
        <taxon>Bacillati</taxon>
        <taxon>Actinomycetota</taxon>
        <taxon>Actinomycetes</taxon>
        <taxon>Micrococcales</taxon>
        <taxon>Cellulomonadaceae</taxon>
        <taxon>Actinotalea</taxon>
    </lineage>
</organism>
<evidence type="ECO:0000256" key="6">
    <source>
        <dbReference type="ARBA" id="ARBA00023136"/>
    </source>
</evidence>
<dbReference type="GO" id="GO:0055085">
    <property type="term" value="P:transmembrane transport"/>
    <property type="evidence" value="ECO:0007669"/>
    <property type="project" value="InterPro"/>
</dbReference>
<protein>
    <submittedName>
        <fullName evidence="9">Sugar ABC transporter permease</fullName>
    </submittedName>
</protein>
<feature type="transmembrane region" description="Helical" evidence="7">
    <location>
        <begin position="68"/>
        <end position="90"/>
    </location>
</feature>
<evidence type="ECO:0000256" key="7">
    <source>
        <dbReference type="RuleBase" id="RU363032"/>
    </source>
</evidence>
<evidence type="ECO:0000313" key="9">
    <source>
        <dbReference type="EMBL" id="GEN81611.1"/>
    </source>
</evidence>
<evidence type="ECO:0000256" key="1">
    <source>
        <dbReference type="ARBA" id="ARBA00004651"/>
    </source>
</evidence>
<evidence type="ECO:0000256" key="3">
    <source>
        <dbReference type="ARBA" id="ARBA00022475"/>
    </source>
</evidence>
<comment type="caution">
    <text evidence="9">The sequence shown here is derived from an EMBL/GenBank/DDBJ whole genome shotgun (WGS) entry which is preliminary data.</text>
</comment>
<feature type="domain" description="ABC transmembrane type-1" evidence="8">
    <location>
        <begin position="64"/>
        <end position="277"/>
    </location>
</feature>
<feature type="transmembrane region" description="Helical" evidence="7">
    <location>
        <begin position="204"/>
        <end position="221"/>
    </location>
</feature>